<keyword evidence="3" id="KW-0808">Transferase</keyword>
<evidence type="ECO:0000313" key="8">
    <source>
        <dbReference type="Proteomes" id="UP000578531"/>
    </source>
</evidence>
<dbReference type="GeneID" id="59285734"/>
<feature type="domain" description="N-end aminoacyl transferase N-terminal" evidence="5">
    <location>
        <begin position="16"/>
        <end position="89"/>
    </location>
</feature>
<dbReference type="GO" id="GO:0004057">
    <property type="term" value="F:arginyl-tRNA--protein transferase activity"/>
    <property type="evidence" value="ECO:0007669"/>
    <property type="project" value="UniProtKB-EC"/>
</dbReference>
<organism evidence="7 8">
    <name type="scientific">Letharia columbiana</name>
    <dbReference type="NCBI Taxonomy" id="112416"/>
    <lineage>
        <taxon>Eukaryota</taxon>
        <taxon>Fungi</taxon>
        <taxon>Dikarya</taxon>
        <taxon>Ascomycota</taxon>
        <taxon>Pezizomycotina</taxon>
        <taxon>Lecanoromycetes</taxon>
        <taxon>OSLEUM clade</taxon>
        <taxon>Lecanoromycetidae</taxon>
        <taxon>Lecanorales</taxon>
        <taxon>Lecanorineae</taxon>
        <taxon>Parmeliaceae</taxon>
        <taxon>Letharia</taxon>
    </lineage>
</organism>
<dbReference type="GO" id="GO:0005737">
    <property type="term" value="C:cytoplasm"/>
    <property type="evidence" value="ECO:0007669"/>
    <property type="project" value="TreeGrafter"/>
</dbReference>
<sequence>MEDSLSFLTPTGYQRSSCGYCHSKPKRTRASVGLVSTSLHPSVYQILVDRGWRRSGTYYYKPDNRHSCCPHYTIRLDATAFDSRRDQRQAVNRWNKYVVGQDYTHKAARFCPKSREEKRHRKNNFDVYEAVHESEYHCMRRPIDTRTKEPIEPAHEFEVALEPDNFTEEKYALFANYQKKVHHEGPSDISKNGFKRFLCSGLPRSTRIHHGKAKKIGSYHQCYRLDGKLIALGVLDLLPHCVSSVYLMYHEEVNGWNFGKISALREISLALEGDYEYYYMGYYIHSCIKMRYKATFHPTYILDPQSNVWDPLDSEMMQRLSTRKWVSMAAERVLEVSSNSLTIFLQSDRTTTSSFRKELNMGPSKFKFALEYINGQDQKQDSEGEEVSNVFHAGTPGALSLEELDEKVDLGQWSLKLGQRLLKLKNLAGWDESQTSDSSSIKGIAAELAACIGPELVQKTALHFG</sequence>
<dbReference type="Pfam" id="PF04377">
    <property type="entry name" value="ATE_C"/>
    <property type="match status" value="1"/>
</dbReference>
<feature type="domain" description="N-end rule aminoacyl transferase C-terminal" evidence="6">
    <location>
        <begin position="169"/>
        <end position="303"/>
    </location>
</feature>
<dbReference type="EC" id="2.3.2.8" evidence="2"/>
<dbReference type="RefSeq" id="XP_037167186.1">
    <property type="nucleotide sequence ID" value="XM_037305993.1"/>
</dbReference>
<evidence type="ECO:0000259" key="5">
    <source>
        <dbReference type="Pfam" id="PF04376"/>
    </source>
</evidence>
<evidence type="ECO:0000256" key="3">
    <source>
        <dbReference type="ARBA" id="ARBA00022679"/>
    </source>
</evidence>
<dbReference type="EMBL" id="JACCJC010000012">
    <property type="protein sequence ID" value="KAF6237868.1"/>
    <property type="molecule type" value="Genomic_DNA"/>
</dbReference>
<evidence type="ECO:0000256" key="4">
    <source>
        <dbReference type="ARBA" id="ARBA00023315"/>
    </source>
</evidence>
<keyword evidence="4" id="KW-0012">Acyltransferase</keyword>
<keyword evidence="8" id="KW-1185">Reference proteome</keyword>
<name>A0A8H6FZW6_9LECA</name>
<reference evidence="7 8" key="1">
    <citation type="journal article" date="2020" name="Genomics">
        <title>Complete, high-quality genomes from long-read metagenomic sequencing of two wolf lichen thalli reveals enigmatic genome architecture.</title>
        <authorList>
            <person name="McKenzie S.K."/>
            <person name="Walston R.F."/>
            <person name="Allen J.L."/>
        </authorList>
    </citation>
    <scope>NUCLEOTIDE SEQUENCE [LARGE SCALE GENOMIC DNA]</scope>
    <source>
        <strain evidence="7">WasteWater2</strain>
    </source>
</reference>
<dbReference type="InterPro" id="IPR007471">
    <property type="entry name" value="N-end_Aminoacyl_Trfase_N"/>
</dbReference>
<evidence type="ECO:0000259" key="6">
    <source>
        <dbReference type="Pfam" id="PF04377"/>
    </source>
</evidence>
<evidence type="ECO:0000313" key="7">
    <source>
        <dbReference type="EMBL" id="KAF6237868.1"/>
    </source>
</evidence>
<dbReference type="InterPro" id="IPR030700">
    <property type="entry name" value="N-end_Aminoacyl_Trfase"/>
</dbReference>
<protein>
    <recommendedName>
        <fullName evidence="2">arginyltransferase</fullName>
        <ecNumber evidence="2">2.3.2.8</ecNumber>
    </recommendedName>
</protein>
<accession>A0A8H6FZW6</accession>
<gene>
    <name evidence="7" type="ORF">HO173_004069</name>
</gene>
<dbReference type="SUPFAM" id="SSF55729">
    <property type="entry name" value="Acyl-CoA N-acyltransferases (Nat)"/>
    <property type="match status" value="1"/>
</dbReference>
<dbReference type="InterPro" id="IPR007472">
    <property type="entry name" value="N-end_Aminoacyl_Trfase_C"/>
</dbReference>
<evidence type="ECO:0000256" key="2">
    <source>
        <dbReference type="ARBA" id="ARBA00012025"/>
    </source>
</evidence>
<dbReference type="PANTHER" id="PTHR21367">
    <property type="entry name" value="ARGININE-TRNA-PROTEIN TRANSFERASE 1"/>
    <property type="match status" value="1"/>
</dbReference>
<proteinExistence type="inferred from homology"/>
<dbReference type="InterPro" id="IPR016181">
    <property type="entry name" value="Acyl_CoA_acyltransferase"/>
</dbReference>
<evidence type="ECO:0000256" key="1">
    <source>
        <dbReference type="ARBA" id="ARBA00009991"/>
    </source>
</evidence>
<dbReference type="AlphaFoldDB" id="A0A8H6FZW6"/>
<dbReference type="PANTHER" id="PTHR21367:SF1">
    <property type="entry name" value="ARGINYL-TRNA--PROTEIN TRANSFERASE 1"/>
    <property type="match status" value="1"/>
</dbReference>
<comment type="caution">
    <text evidence="7">The sequence shown here is derived from an EMBL/GenBank/DDBJ whole genome shotgun (WGS) entry which is preliminary data.</text>
</comment>
<dbReference type="OrthoDB" id="74183at2759"/>
<dbReference type="Proteomes" id="UP000578531">
    <property type="component" value="Unassembled WGS sequence"/>
</dbReference>
<dbReference type="Pfam" id="PF04376">
    <property type="entry name" value="ATE_N"/>
    <property type="match status" value="1"/>
</dbReference>
<comment type="similarity">
    <text evidence="1">Belongs to the R-transferase family.</text>
</comment>